<dbReference type="InterPro" id="IPR052968">
    <property type="entry name" value="Nucleotide_metab_enz"/>
</dbReference>
<dbReference type="OrthoDB" id="18016at2157"/>
<accession>A0A0U3FVT8</accession>
<evidence type="ECO:0000313" key="2">
    <source>
        <dbReference type="EMBL" id="ALU29128.1"/>
    </source>
</evidence>
<evidence type="ECO:0000259" key="1">
    <source>
        <dbReference type="Pfam" id="PF02272"/>
    </source>
</evidence>
<dbReference type="AlphaFoldDB" id="A0A0U3FVT8"/>
<name>A0A0U3FVT8_9CREN</name>
<protein>
    <submittedName>
        <fullName evidence="3">Phosphoesterase</fullName>
    </submittedName>
</protein>
<dbReference type="SUPFAM" id="SSF64182">
    <property type="entry name" value="DHH phosphoesterases"/>
    <property type="match status" value="1"/>
</dbReference>
<feature type="domain" description="DHHA1" evidence="1">
    <location>
        <begin position="226"/>
        <end position="281"/>
    </location>
</feature>
<dbReference type="OMA" id="THTDMDG"/>
<dbReference type="Proteomes" id="UP000060043">
    <property type="component" value="Chromosome"/>
</dbReference>
<evidence type="ECO:0000313" key="5">
    <source>
        <dbReference type="Proteomes" id="UP000065473"/>
    </source>
</evidence>
<dbReference type="PaxDb" id="1435377-SUSAZ_02445"/>
<dbReference type="PANTHER" id="PTHR42146:SF1">
    <property type="entry name" value="OLIGORIBONUCLEASE NRNB"/>
    <property type="match status" value="1"/>
</dbReference>
<dbReference type="STRING" id="1435377.SUSAZ_02445"/>
<dbReference type="Gene3D" id="3.10.310.30">
    <property type="match status" value="1"/>
</dbReference>
<dbReference type="EMBL" id="CP013694">
    <property type="protein sequence ID" value="ALU29128.1"/>
    <property type="molecule type" value="Genomic_DNA"/>
</dbReference>
<gene>
    <name evidence="2" type="ORF">ATY89_03660</name>
    <name evidence="3" type="ORF">ATZ20_06685</name>
</gene>
<reference evidence="4 5" key="1">
    <citation type="submission" date="2015-12" db="EMBL/GenBank/DDBJ databases">
        <title>A stable core within a dynamic pangenome in Sulfolobus acidocaldarius.</title>
        <authorList>
            <person name="Anderson R."/>
            <person name="Kouris A."/>
            <person name="Seward C."/>
            <person name="Campbell K."/>
            <person name="Whitaker R."/>
        </authorList>
    </citation>
    <scope>NUCLEOTIDE SEQUENCE [LARGE SCALE GENOMIC DNA]</scope>
    <source>
        <strain evidence="2 5">GG12-C01-09</strain>
        <strain evidence="3 4">NG05B_CO5_07</strain>
    </source>
</reference>
<dbReference type="RefSeq" id="WP_011277440.1">
    <property type="nucleotide sequence ID" value="NZ_BHWZ01000001.1"/>
</dbReference>
<dbReference type="InterPro" id="IPR038763">
    <property type="entry name" value="DHH_sf"/>
</dbReference>
<dbReference type="GeneID" id="14551068"/>
<organism evidence="3 4">
    <name type="scientific">Sulfolobus acidocaldarius</name>
    <dbReference type="NCBI Taxonomy" id="2285"/>
    <lineage>
        <taxon>Archaea</taxon>
        <taxon>Thermoproteota</taxon>
        <taxon>Thermoprotei</taxon>
        <taxon>Sulfolobales</taxon>
        <taxon>Sulfolobaceae</taxon>
        <taxon>Sulfolobus</taxon>
    </lineage>
</organism>
<dbReference type="EMBL" id="CP013695">
    <property type="protein sequence ID" value="ALU31854.1"/>
    <property type="molecule type" value="Genomic_DNA"/>
</dbReference>
<evidence type="ECO:0000313" key="4">
    <source>
        <dbReference type="Proteomes" id="UP000060043"/>
    </source>
</evidence>
<dbReference type="Proteomes" id="UP000065473">
    <property type="component" value="Chromosome"/>
</dbReference>
<proteinExistence type="predicted"/>
<dbReference type="InterPro" id="IPR003156">
    <property type="entry name" value="DHHA1_dom"/>
</dbReference>
<dbReference type="Pfam" id="PF02272">
    <property type="entry name" value="DHHA1"/>
    <property type="match status" value="1"/>
</dbReference>
<dbReference type="GO" id="GO:0003676">
    <property type="term" value="F:nucleic acid binding"/>
    <property type="evidence" value="ECO:0007669"/>
    <property type="project" value="InterPro"/>
</dbReference>
<sequence length="325" mass="37169">MDYYAIVHNDFDGTASAAVYARAVGSLPTKVFFTEPTKIHNLLKSLELRGIKKIMIADIGINQSTLNEILTQLNRLQTEGAEIEWFDHHVWKDEWKTKLREIGVTVYHDVTTCGAGVINKNLNPDDEVSSKLAKADCAVDIWLHDDPLGEKLRRIVESNKDFKWKEYLINKFYNGVIWDEEFEKILEDQVDREINGYSKLHKHIRVLEIDGRKVVVAVRWKGPPDISYASQYLMNRYNSIVFASVNGKSISFRSNIIDIRRFAEKLGGGGHPLAAGAGLNAPFWRKLLNKIGYRKPMLDWASSVVRNVIKEVGFVEYEKNIRKSS</sequence>
<evidence type="ECO:0000313" key="3">
    <source>
        <dbReference type="EMBL" id="ALU31854.1"/>
    </source>
</evidence>
<dbReference type="PANTHER" id="PTHR42146">
    <property type="entry name" value="3',5'-CYCLIC-NUCLEOTIDE PHOSPHODIESTERASE"/>
    <property type="match status" value="1"/>
</dbReference>